<dbReference type="RefSeq" id="WP_078761108.1">
    <property type="nucleotide sequence ID" value="NZ_FUWS01000004.1"/>
</dbReference>
<accession>A0A1T4PBW6</accession>
<organism evidence="1 2">
    <name type="scientific">Marinactinospora thermotolerans DSM 45154</name>
    <dbReference type="NCBI Taxonomy" id="1122192"/>
    <lineage>
        <taxon>Bacteria</taxon>
        <taxon>Bacillati</taxon>
        <taxon>Actinomycetota</taxon>
        <taxon>Actinomycetes</taxon>
        <taxon>Streptosporangiales</taxon>
        <taxon>Nocardiopsidaceae</taxon>
        <taxon>Marinactinospora</taxon>
    </lineage>
</organism>
<dbReference type="EMBL" id="FUWS01000004">
    <property type="protein sequence ID" value="SJZ89065.1"/>
    <property type="molecule type" value="Genomic_DNA"/>
</dbReference>
<evidence type="ECO:0000313" key="2">
    <source>
        <dbReference type="Proteomes" id="UP000190637"/>
    </source>
</evidence>
<dbReference type="Proteomes" id="UP000190637">
    <property type="component" value="Unassembled WGS sequence"/>
</dbReference>
<reference evidence="1 2" key="1">
    <citation type="submission" date="2017-02" db="EMBL/GenBank/DDBJ databases">
        <authorList>
            <person name="Peterson S.W."/>
        </authorList>
    </citation>
    <scope>NUCLEOTIDE SEQUENCE [LARGE SCALE GENOMIC DNA]</scope>
    <source>
        <strain evidence="1 2">DSM 45154</strain>
    </source>
</reference>
<proteinExistence type="predicted"/>
<dbReference type="AlphaFoldDB" id="A0A1T4PBW6"/>
<protein>
    <submittedName>
        <fullName evidence="1">Uncharacterized protein</fullName>
    </submittedName>
</protein>
<gene>
    <name evidence="1" type="ORF">SAMN02745673_01733</name>
</gene>
<dbReference type="STRING" id="1122192.SAMN02745673_01733"/>
<sequence>MLLRQGTSRWEAEQQWVCASAELVDALTWQERAESVARACTKRRSRPTWLRPAPNRWVPGGPHTNNARYGLRWSWGISREDAERLPE</sequence>
<evidence type="ECO:0000313" key="1">
    <source>
        <dbReference type="EMBL" id="SJZ89065.1"/>
    </source>
</evidence>
<keyword evidence="2" id="KW-1185">Reference proteome</keyword>
<name>A0A1T4PBW6_9ACTN</name>